<evidence type="ECO:0000259" key="1">
    <source>
        <dbReference type="Pfam" id="PF22807"/>
    </source>
</evidence>
<organism evidence="2 3">
    <name type="scientific">Thermoflavifilum thermophilum</name>
    <dbReference type="NCBI Taxonomy" id="1393122"/>
    <lineage>
        <taxon>Bacteria</taxon>
        <taxon>Pseudomonadati</taxon>
        <taxon>Bacteroidota</taxon>
        <taxon>Chitinophagia</taxon>
        <taxon>Chitinophagales</taxon>
        <taxon>Chitinophagaceae</taxon>
        <taxon>Thermoflavifilum</taxon>
    </lineage>
</organism>
<evidence type="ECO:0000313" key="2">
    <source>
        <dbReference type="EMBL" id="SFV35267.1"/>
    </source>
</evidence>
<keyword evidence="3" id="KW-1185">Reference proteome</keyword>
<gene>
    <name evidence="2" type="ORF">SAMN05660895_2193</name>
</gene>
<accession>A0A1I7NKS4</accession>
<dbReference type="AlphaFoldDB" id="A0A1I7NKS4"/>
<evidence type="ECO:0000313" key="3">
    <source>
        <dbReference type="Proteomes" id="UP000199537"/>
    </source>
</evidence>
<protein>
    <submittedName>
        <fullName evidence="2">Glucose/arabinose dehydrogenase, beta-propeller fold</fullName>
    </submittedName>
</protein>
<dbReference type="SUPFAM" id="SSF50952">
    <property type="entry name" value="Soluble quinoprotein glucose dehydrogenase"/>
    <property type="match status" value="1"/>
</dbReference>
<reference evidence="3" key="1">
    <citation type="submission" date="2016-10" db="EMBL/GenBank/DDBJ databases">
        <authorList>
            <person name="Varghese N."/>
            <person name="Submissions S."/>
        </authorList>
    </citation>
    <scope>NUCLEOTIDE SEQUENCE [LARGE SCALE GENOMIC DNA]</scope>
    <source>
        <strain evidence="3">DSM 14807</strain>
    </source>
</reference>
<sequence length="434" mass="48154">MNRHIFTKTLYVLLAGCMGVGFSNCHSDAQQQAVSHLAFAPNDDQLKLPAGFHAVVVASHIGAARHIVVRDNGDIYVALRAPHNGHAIACLRDQNGDGKADIIEYFGPDTRGDGIGIYKGYLYFGSDTAIMRFRLINGQLLPDAHAETIARFPIQHQHETKTFTFDNQGYMYVNVGAPSNACQYEDRQKGSPGQNPCPLLEHYAGIWRFRADVPNQTEDHGGMRYATGLRNCVALDWNPVNHQLYAAMNGRDQLYQLYPQYYNAQQGAELPAEEFLLIRQGGNYGWPYTYYDPFQKKRIIAPEYGGDGKKAAPANQYDPPIMAFPGHWAPLGLLFYTGNQFPSSYKYGAFIAFHGSWNRAPLPQAGFKVVFVPFKNGSRLPTGNYSVFADNFTQSPNNQSPAHRPVGLAQGPDGSLYITDDLGGSVWRIAYTGK</sequence>
<feature type="domain" description="Pyrroloquinoline quinone-dependent pyranose dehydrogenase beta-propeller" evidence="1">
    <location>
        <begin position="47"/>
        <end position="429"/>
    </location>
</feature>
<dbReference type="InterPro" id="IPR011041">
    <property type="entry name" value="Quinoprot_gluc/sorb_DH_b-prop"/>
</dbReference>
<dbReference type="OrthoDB" id="9811395at2"/>
<name>A0A1I7NKS4_9BACT</name>
<dbReference type="PANTHER" id="PTHR19328:SF53">
    <property type="entry name" value="MEMBRANE PROTEIN"/>
    <property type="match status" value="1"/>
</dbReference>
<dbReference type="RefSeq" id="WP_092460461.1">
    <property type="nucleotide sequence ID" value="NZ_FPCJ01000001.1"/>
</dbReference>
<dbReference type="InterPro" id="IPR054539">
    <property type="entry name" value="Beta-prop_PDH"/>
</dbReference>
<dbReference type="Gene3D" id="2.120.10.30">
    <property type="entry name" value="TolB, C-terminal domain"/>
    <property type="match status" value="1"/>
</dbReference>
<dbReference type="Proteomes" id="UP000199537">
    <property type="component" value="Unassembled WGS sequence"/>
</dbReference>
<dbReference type="Pfam" id="PF22807">
    <property type="entry name" value="TrAA12"/>
    <property type="match status" value="1"/>
</dbReference>
<proteinExistence type="predicted"/>
<dbReference type="InterPro" id="IPR011042">
    <property type="entry name" value="6-blade_b-propeller_TolB-like"/>
</dbReference>
<dbReference type="EMBL" id="FPCJ01000001">
    <property type="protein sequence ID" value="SFV35267.1"/>
    <property type="molecule type" value="Genomic_DNA"/>
</dbReference>
<dbReference type="PANTHER" id="PTHR19328">
    <property type="entry name" value="HEDGEHOG-INTERACTING PROTEIN"/>
    <property type="match status" value="1"/>
</dbReference>
<dbReference type="STRING" id="1393122.SAMN05660895_2193"/>